<feature type="compositionally biased region" description="Polar residues" evidence="1">
    <location>
        <begin position="8"/>
        <end position="17"/>
    </location>
</feature>
<evidence type="ECO:0000313" key="3">
    <source>
        <dbReference type="Proteomes" id="UP001283361"/>
    </source>
</evidence>
<name>A0AAE1AFB6_9GAST</name>
<accession>A0AAE1AFB6</accession>
<evidence type="ECO:0000256" key="1">
    <source>
        <dbReference type="SAM" id="MobiDB-lite"/>
    </source>
</evidence>
<gene>
    <name evidence="2" type="ORF">RRG08_061369</name>
</gene>
<dbReference type="EMBL" id="JAWDGP010001944">
    <property type="protein sequence ID" value="KAK3786818.1"/>
    <property type="molecule type" value="Genomic_DNA"/>
</dbReference>
<dbReference type="Proteomes" id="UP001283361">
    <property type="component" value="Unassembled WGS sequence"/>
</dbReference>
<reference evidence="2" key="1">
    <citation type="journal article" date="2023" name="G3 (Bethesda)">
        <title>A reference genome for the long-term kleptoplast-retaining sea slug Elysia crispata morphotype clarki.</title>
        <authorList>
            <person name="Eastman K.E."/>
            <person name="Pendleton A.L."/>
            <person name="Shaikh M.A."/>
            <person name="Suttiyut T."/>
            <person name="Ogas R."/>
            <person name="Tomko P."/>
            <person name="Gavelis G."/>
            <person name="Widhalm J.R."/>
            <person name="Wisecaver J.H."/>
        </authorList>
    </citation>
    <scope>NUCLEOTIDE SEQUENCE</scope>
    <source>
        <strain evidence="2">ECLA1</strain>
    </source>
</reference>
<keyword evidence="3" id="KW-1185">Reference proteome</keyword>
<proteinExistence type="predicted"/>
<organism evidence="2 3">
    <name type="scientific">Elysia crispata</name>
    <name type="common">lettuce slug</name>
    <dbReference type="NCBI Taxonomy" id="231223"/>
    <lineage>
        <taxon>Eukaryota</taxon>
        <taxon>Metazoa</taxon>
        <taxon>Spiralia</taxon>
        <taxon>Lophotrochozoa</taxon>
        <taxon>Mollusca</taxon>
        <taxon>Gastropoda</taxon>
        <taxon>Heterobranchia</taxon>
        <taxon>Euthyneura</taxon>
        <taxon>Panpulmonata</taxon>
        <taxon>Sacoglossa</taxon>
        <taxon>Placobranchoidea</taxon>
        <taxon>Plakobranchidae</taxon>
        <taxon>Elysia</taxon>
    </lineage>
</organism>
<feature type="region of interest" description="Disordered" evidence="1">
    <location>
        <begin position="1"/>
        <end position="64"/>
    </location>
</feature>
<protein>
    <submittedName>
        <fullName evidence="2">Uncharacterized protein</fullName>
    </submittedName>
</protein>
<dbReference type="AlphaFoldDB" id="A0AAE1AFB6"/>
<evidence type="ECO:0000313" key="2">
    <source>
        <dbReference type="EMBL" id="KAK3786818.1"/>
    </source>
</evidence>
<comment type="caution">
    <text evidence="2">The sequence shown here is derived from an EMBL/GenBank/DDBJ whole genome shotgun (WGS) entry which is preliminary data.</text>
</comment>
<sequence length="156" mass="17214">MKAICRLSRTSGASRQPLSRPAGRPASHYLTRGETPRESSRRTSGAPGFSATADMRGPQGEEPSLTNLLIPYELQWYCLDRRRSELRRMAQAPLRNHQGKQSAGPSCLLKTLRHGDLTDQFGVGSVPDSALDTARFYTTIDISWPGRQQSSQQAVS</sequence>